<accession>A0A543CKZ9</accession>
<comment type="caution">
    <text evidence="1">The sequence shown here is derived from an EMBL/GenBank/DDBJ whole genome shotgun (WGS) entry which is preliminary data.</text>
</comment>
<dbReference type="AlphaFoldDB" id="A0A543CKZ9"/>
<keyword evidence="2" id="KW-1185">Reference proteome</keyword>
<dbReference type="Proteomes" id="UP000316096">
    <property type="component" value="Unassembled WGS sequence"/>
</dbReference>
<evidence type="ECO:0000313" key="1">
    <source>
        <dbReference type="EMBL" id="TQL97567.1"/>
    </source>
</evidence>
<gene>
    <name evidence="1" type="ORF">FB559_3161</name>
</gene>
<name>A0A543CKZ9_9ACTN</name>
<dbReference type="EMBL" id="VFOZ01000001">
    <property type="protein sequence ID" value="TQL97567.1"/>
    <property type="molecule type" value="Genomic_DNA"/>
</dbReference>
<proteinExistence type="predicted"/>
<protein>
    <submittedName>
        <fullName evidence="1">Uncharacterized protein</fullName>
    </submittedName>
</protein>
<reference evidence="1 2" key="1">
    <citation type="submission" date="2019-06" db="EMBL/GenBank/DDBJ databases">
        <title>Sequencing the genomes of 1000 actinobacteria strains.</title>
        <authorList>
            <person name="Klenk H.-P."/>
        </authorList>
    </citation>
    <scope>NUCLEOTIDE SEQUENCE [LARGE SCALE GENOMIC DNA]</scope>
    <source>
        <strain evidence="1 2">DSM 102200</strain>
    </source>
</reference>
<organism evidence="1 2">
    <name type="scientific">Actinoallomurus bryophytorum</name>
    <dbReference type="NCBI Taxonomy" id="1490222"/>
    <lineage>
        <taxon>Bacteria</taxon>
        <taxon>Bacillati</taxon>
        <taxon>Actinomycetota</taxon>
        <taxon>Actinomycetes</taxon>
        <taxon>Streptosporangiales</taxon>
        <taxon>Thermomonosporaceae</taxon>
        <taxon>Actinoallomurus</taxon>
    </lineage>
</organism>
<sequence>MVKQGLQDYGLVSRRRNHHRVTSAIGKLPTKITGRHISSGSWVAATGATKHAHALTISTNR</sequence>
<evidence type="ECO:0000313" key="2">
    <source>
        <dbReference type="Proteomes" id="UP000316096"/>
    </source>
</evidence>